<evidence type="ECO:0000313" key="2">
    <source>
        <dbReference type="EMBL" id="MFC3459607.1"/>
    </source>
</evidence>
<dbReference type="InterPro" id="IPR013216">
    <property type="entry name" value="Methyltransf_11"/>
</dbReference>
<accession>A0ABV7PPC1</accession>
<gene>
    <name evidence="2" type="ORF">ACFOPH_15335</name>
</gene>
<dbReference type="Proteomes" id="UP001595665">
    <property type="component" value="Unassembled WGS sequence"/>
</dbReference>
<protein>
    <submittedName>
        <fullName evidence="2">Class I SAM-dependent methyltransferase</fullName>
    </submittedName>
</protein>
<dbReference type="CDD" id="cd02440">
    <property type="entry name" value="AdoMet_MTases"/>
    <property type="match status" value="1"/>
</dbReference>
<sequence length="228" mass="24580">MDQLDATIIDSWHRNTDPWVAAVRNGEIETRTLVTNGAIVDTVRAYAPQSAVDLGCGEGWLVRALPEVEMTGVDAIPGLVEAARAAGGGEFQLLSYEDIADGKLTLSVDLAVCNFSLIGNEAVDGLLRAAPSYLRRGGHLVVQTVHPVAACGDAPYVDGWREGSWAGFNSGFQDAPPWYFRTLSSWIALFAANGLRIREMREPLHPRTGKPVSLILVGQLEERPPTSA</sequence>
<keyword evidence="2" id="KW-0808">Transferase</keyword>
<organism evidence="2 3">
    <name type="scientific">Massilia haematophila</name>
    <dbReference type="NCBI Taxonomy" id="457923"/>
    <lineage>
        <taxon>Bacteria</taxon>
        <taxon>Pseudomonadati</taxon>
        <taxon>Pseudomonadota</taxon>
        <taxon>Betaproteobacteria</taxon>
        <taxon>Burkholderiales</taxon>
        <taxon>Oxalobacteraceae</taxon>
        <taxon>Telluria group</taxon>
        <taxon>Massilia</taxon>
    </lineage>
</organism>
<evidence type="ECO:0000259" key="1">
    <source>
        <dbReference type="Pfam" id="PF08241"/>
    </source>
</evidence>
<dbReference type="Gene3D" id="3.40.50.150">
    <property type="entry name" value="Vaccinia Virus protein VP39"/>
    <property type="match status" value="1"/>
</dbReference>
<proteinExistence type="predicted"/>
<dbReference type="Pfam" id="PF08241">
    <property type="entry name" value="Methyltransf_11"/>
    <property type="match status" value="1"/>
</dbReference>
<comment type="caution">
    <text evidence="2">The sequence shown here is derived from an EMBL/GenBank/DDBJ whole genome shotgun (WGS) entry which is preliminary data.</text>
</comment>
<keyword evidence="3" id="KW-1185">Reference proteome</keyword>
<dbReference type="EMBL" id="JBHRVV010000001">
    <property type="protein sequence ID" value="MFC3459607.1"/>
    <property type="molecule type" value="Genomic_DNA"/>
</dbReference>
<dbReference type="RefSeq" id="WP_312551342.1">
    <property type="nucleotide sequence ID" value="NZ_JBHRVV010000001.1"/>
</dbReference>
<dbReference type="GO" id="GO:0008168">
    <property type="term" value="F:methyltransferase activity"/>
    <property type="evidence" value="ECO:0007669"/>
    <property type="project" value="UniProtKB-KW"/>
</dbReference>
<dbReference type="InterPro" id="IPR029063">
    <property type="entry name" value="SAM-dependent_MTases_sf"/>
</dbReference>
<dbReference type="SUPFAM" id="SSF53335">
    <property type="entry name" value="S-adenosyl-L-methionine-dependent methyltransferases"/>
    <property type="match status" value="1"/>
</dbReference>
<reference evidence="3" key="1">
    <citation type="journal article" date="2019" name="Int. J. Syst. Evol. Microbiol.">
        <title>The Global Catalogue of Microorganisms (GCM) 10K type strain sequencing project: providing services to taxonomists for standard genome sequencing and annotation.</title>
        <authorList>
            <consortium name="The Broad Institute Genomics Platform"/>
            <consortium name="The Broad Institute Genome Sequencing Center for Infectious Disease"/>
            <person name="Wu L."/>
            <person name="Ma J."/>
        </authorList>
    </citation>
    <scope>NUCLEOTIDE SEQUENCE [LARGE SCALE GENOMIC DNA]</scope>
    <source>
        <strain evidence="3">CCM 7480</strain>
    </source>
</reference>
<name>A0ABV7PPC1_9BURK</name>
<dbReference type="GO" id="GO:0032259">
    <property type="term" value="P:methylation"/>
    <property type="evidence" value="ECO:0007669"/>
    <property type="project" value="UniProtKB-KW"/>
</dbReference>
<feature type="domain" description="Methyltransferase type 11" evidence="1">
    <location>
        <begin position="52"/>
        <end position="142"/>
    </location>
</feature>
<evidence type="ECO:0000313" key="3">
    <source>
        <dbReference type="Proteomes" id="UP001595665"/>
    </source>
</evidence>
<keyword evidence="2" id="KW-0489">Methyltransferase</keyword>